<evidence type="ECO:0000313" key="4">
    <source>
        <dbReference type="Proteomes" id="UP000887575"/>
    </source>
</evidence>
<dbReference type="Proteomes" id="UP000887575">
    <property type="component" value="Unassembled WGS sequence"/>
</dbReference>
<evidence type="ECO:0000313" key="5">
    <source>
        <dbReference type="WBParaSite" id="MBELARI_LOCUS7934"/>
    </source>
</evidence>
<dbReference type="Pfam" id="PF22675">
    <property type="entry name" value="KH-I_KHDC4-BBP"/>
    <property type="match status" value="1"/>
</dbReference>
<dbReference type="WBParaSite" id="MBELARI_LOCUS7934">
    <property type="protein sequence ID" value="MBELARI_LOCUS7934"/>
    <property type="gene ID" value="MBELARI_LOCUS7934"/>
</dbReference>
<keyword evidence="4" id="KW-1185">Reference proteome</keyword>
<accession>A0AAF3FLB3</accession>
<protein>
    <submittedName>
        <fullName evidence="5">K Homology domain-containing protein</fullName>
    </submittedName>
</protein>
<name>A0AAF3FLB3_9BILA</name>
<dbReference type="GO" id="GO:0048024">
    <property type="term" value="P:regulation of mRNA splicing, via spliceosome"/>
    <property type="evidence" value="ECO:0007669"/>
    <property type="project" value="TreeGrafter"/>
</dbReference>
<dbReference type="InterPro" id="IPR045071">
    <property type="entry name" value="BBP-like"/>
</dbReference>
<dbReference type="InterPro" id="IPR004087">
    <property type="entry name" value="KH_dom"/>
</dbReference>
<reference evidence="5" key="1">
    <citation type="submission" date="2024-02" db="UniProtKB">
        <authorList>
            <consortium name="WormBaseParasite"/>
        </authorList>
    </citation>
    <scope>IDENTIFICATION</scope>
</reference>
<dbReference type="PROSITE" id="PS50084">
    <property type="entry name" value="KH_TYPE_1"/>
    <property type="match status" value="1"/>
</dbReference>
<dbReference type="AlphaFoldDB" id="A0AAF3FLB3"/>
<dbReference type="GO" id="GO:0003729">
    <property type="term" value="F:mRNA binding"/>
    <property type="evidence" value="ECO:0007669"/>
    <property type="project" value="TreeGrafter"/>
</dbReference>
<evidence type="ECO:0000256" key="2">
    <source>
        <dbReference type="PROSITE-ProRule" id="PRU00117"/>
    </source>
</evidence>
<feature type="domain" description="K Homology" evidence="3">
    <location>
        <begin position="103"/>
        <end position="183"/>
    </location>
</feature>
<sequence length="343" mass="38213">MLIPMDAGGDFKAMSSFSAPLIGSHLEKELADGDSTACITSTTNEPTLPTYLVELLDEKTRLKQPEGQFRHTTRLINDEIARILSGQDGNNNNSKNKEEVRRVTLVEKIMVPVDKYPKYNFVGRILGPRGMTARQLEEETGCKIMVRGRGNHGPTEPLHIIVQCEDIESLVEEKMRNAIEKINVLLHPPPEGKDELKRKQLVELSIINGTYRPTAATKNALQTPRPHVLPSGGIISPQALAFTPRDKPTKMSMEKKKVNDILHQNQLMSMMALFQPTTTRQESNVMLRQLLDLQSPLSPVDYASPLIAAMSSTRASPPIPQGNTEHFMQAISMLHSLPFAKDH</sequence>
<keyword evidence="1 2" id="KW-0694">RNA-binding</keyword>
<dbReference type="SMART" id="SM00322">
    <property type="entry name" value="KH"/>
    <property type="match status" value="1"/>
</dbReference>
<dbReference type="PANTHER" id="PTHR11208">
    <property type="entry name" value="RNA-BINDING PROTEIN RELATED"/>
    <property type="match status" value="1"/>
</dbReference>
<dbReference type="GO" id="GO:0005634">
    <property type="term" value="C:nucleus"/>
    <property type="evidence" value="ECO:0007669"/>
    <property type="project" value="TreeGrafter"/>
</dbReference>
<organism evidence="4 5">
    <name type="scientific">Mesorhabditis belari</name>
    <dbReference type="NCBI Taxonomy" id="2138241"/>
    <lineage>
        <taxon>Eukaryota</taxon>
        <taxon>Metazoa</taxon>
        <taxon>Ecdysozoa</taxon>
        <taxon>Nematoda</taxon>
        <taxon>Chromadorea</taxon>
        <taxon>Rhabditida</taxon>
        <taxon>Rhabditina</taxon>
        <taxon>Rhabditomorpha</taxon>
        <taxon>Rhabditoidea</taxon>
        <taxon>Rhabditidae</taxon>
        <taxon>Mesorhabditinae</taxon>
        <taxon>Mesorhabditis</taxon>
    </lineage>
</organism>
<evidence type="ECO:0000259" key="3">
    <source>
        <dbReference type="SMART" id="SM00322"/>
    </source>
</evidence>
<dbReference type="SUPFAM" id="SSF54791">
    <property type="entry name" value="Eukaryotic type KH-domain (KH-domain type I)"/>
    <property type="match status" value="1"/>
</dbReference>
<dbReference type="InterPro" id="IPR036612">
    <property type="entry name" value="KH_dom_type_1_sf"/>
</dbReference>
<dbReference type="Gene3D" id="3.30.1370.10">
    <property type="entry name" value="K Homology domain, type 1"/>
    <property type="match status" value="1"/>
</dbReference>
<proteinExistence type="predicted"/>
<dbReference type="PANTHER" id="PTHR11208:SF147">
    <property type="entry name" value="RNA-BINDING PROTEIN ASD-2"/>
    <property type="match status" value="1"/>
</dbReference>
<evidence type="ECO:0000256" key="1">
    <source>
        <dbReference type="ARBA" id="ARBA00022884"/>
    </source>
</evidence>
<dbReference type="InterPro" id="IPR055256">
    <property type="entry name" value="KH_1_KHDC4/BBP-like"/>
</dbReference>